<evidence type="ECO:0000259" key="9">
    <source>
        <dbReference type="Pfam" id="PF01571"/>
    </source>
</evidence>
<feature type="domain" description="GCVT N-terminal" evidence="9">
    <location>
        <begin position="6"/>
        <end position="262"/>
    </location>
</feature>
<evidence type="ECO:0000256" key="5">
    <source>
        <dbReference type="ARBA" id="ARBA00031395"/>
    </source>
</evidence>
<evidence type="ECO:0000256" key="2">
    <source>
        <dbReference type="ARBA" id="ARBA00012616"/>
    </source>
</evidence>
<dbReference type="AlphaFoldDB" id="S0FG50"/>
<dbReference type="InterPro" id="IPR013977">
    <property type="entry name" value="GcvT_C"/>
</dbReference>
<feature type="binding site" evidence="8">
    <location>
        <position position="195"/>
    </location>
    <ligand>
        <name>substrate</name>
    </ligand>
</feature>
<dbReference type="FunFam" id="3.30.70.1400:FF:000001">
    <property type="entry name" value="Aminomethyltransferase"/>
    <property type="match status" value="1"/>
</dbReference>
<dbReference type="GO" id="GO:0005960">
    <property type="term" value="C:glycine cleavage complex"/>
    <property type="evidence" value="ECO:0007669"/>
    <property type="project" value="InterPro"/>
</dbReference>
<dbReference type="PANTHER" id="PTHR43757">
    <property type="entry name" value="AMINOMETHYLTRANSFERASE"/>
    <property type="match status" value="1"/>
</dbReference>
<evidence type="ECO:0000256" key="7">
    <source>
        <dbReference type="HAMAP-Rule" id="MF_00259"/>
    </source>
</evidence>
<keyword evidence="12" id="KW-1185">Reference proteome</keyword>
<dbReference type="Proteomes" id="UP000014155">
    <property type="component" value="Unassembled WGS sequence"/>
</dbReference>
<dbReference type="Pfam" id="PF08669">
    <property type="entry name" value="GCV_T_C"/>
    <property type="match status" value="1"/>
</dbReference>
<dbReference type="NCBIfam" id="NF001567">
    <property type="entry name" value="PRK00389.1"/>
    <property type="match status" value="1"/>
</dbReference>
<dbReference type="STRING" id="1195236.CTER_4059"/>
<dbReference type="Gene3D" id="4.10.1250.10">
    <property type="entry name" value="Aminomethyltransferase fragment"/>
    <property type="match status" value="1"/>
</dbReference>
<comment type="caution">
    <text evidence="11">The sequence shown here is derived from an EMBL/GenBank/DDBJ whole genome shotgun (WGS) entry which is preliminary data.</text>
</comment>
<dbReference type="InterPro" id="IPR027266">
    <property type="entry name" value="TrmE/GcvT-like"/>
</dbReference>
<dbReference type="eggNOG" id="COG0404">
    <property type="taxonomic scope" value="Bacteria"/>
</dbReference>
<dbReference type="PATRIC" id="fig|1195236.3.peg.4273"/>
<comment type="similarity">
    <text evidence="1 7">Belongs to the GcvT family.</text>
</comment>
<gene>
    <name evidence="7" type="primary">gcvT</name>
    <name evidence="11" type="ORF">CTER_4059</name>
</gene>
<evidence type="ECO:0000256" key="8">
    <source>
        <dbReference type="PIRSR" id="PIRSR006487-1"/>
    </source>
</evidence>
<dbReference type="InterPro" id="IPR006223">
    <property type="entry name" value="GcvT"/>
</dbReference>
<evidence type="ECO:0000256" key="1">
    <source>
        <dbReference type="ARBA" id="ARBA00008609"/>
    </source>
</evidence>
<dbReference type="GO" id="GO:0004047">
    <property type="term" value="F:aminomethyltransferase activity"/>
    <property type="evidence" value="ECO:0007669"/>
    <property type="project" value="UniProtKB-UniRule"/>
</dbReference>
<dbReference type="InterPro" id="IPR028896">
    <property type="entry name" value="GcvT/YgfZ/DmdA"/>
</dbReference>
<feature type="domain" description="Aminomethyltransferase C-terminal" evidence="10">
    <location>
        <begin position="281"/>
        <end position="358"/>
    </location>
</feature>
<dbReference type="InterPro" id="IPR006222">
    <property type="entry name" value="GCVT_N"/>
</dbReference>
<evidence type="ECO:0000259" key="10">
    <source>
        <dbReference type="Pfam" id="PF08669"/>
    </source>
</evidence>
<dbReference type="SUPFAM" id="SSF103025">
    <property type="entry name" value="Folate-binding domain"/>
    <property type="match status" value="1"/>
</dbReference>
<dbReference type="SUPFAM" id="SSF101790">
    <property type="entry name" value="Aminomethyltransferase beta-barrel domain"/>
    <property type="match status" value="1"/>
</dbReference>
<dbReference type="EMBL" id="AORV01000058">
    <property type="protein sequence ID" value="EMS70245.1"/>
    <property type="molecule type" value="Genomic_DNA"/>
</dbReference>
<protein>
    <recommendedName>
        <fullName evidence="2 7">Aminomethyltransferase</fullName>
        <ecNumber evidence="2 7">2.1.2.10</ecNumber>
    </recommendedName>
    <alternativeName>
        <fullName evidence="5 7">Glycine cleavage system T protein</fullName>
    </alternativeName>
</protein>
<organism evidence="11 12">
    <name type="scientific">Ruminiclostridium cellobioparum subsp. termitidis CT1112</name>
    <dbReference type="NCBI Taxonomy" id="1195236"/>
    <lineage>
        <taxon>Bacteria</taxon>
        <taxon>Bacillati</taxon>
        <taxon>Bacillota</taxon>
        <taxon>Clostridia</taxon>
        <taxon>Eubacteriales</taxon>
        <taxon>Oscillospiraceae</taxon>
        <taxon>Ruminiclostridium</taxon>
    </lineage>
</organism>
<evidence type="ECO:0000256" key="3">
    <source>
        <dbReference type="ARBA" id="ARBA00022576"/>
    </source>
</evidence>
<evidence type="ECO:0000256" key="6">
    <source>
        <dbReference type="ARBA" id="ARBA00047665"/>
    </source>
</evidence>
<dbReference type="GO" id="GO:0019464">
    <property type="term" value="P:glycine decarboxylation via glycine cleavage system"/>
    <property type="evidence" value="ECO:0007669"/>
    <property type="project" value="UniProtKB-UniRule"/>
</dbReference>
<dbReference type="EC" id="2.1.2.10" evidence="2 7"/>
<dbReference type="GO" id="GO:0005829">
    <property type="term" value="C:cytosol"/>
    <property type="evidence" value="ECO:0007669"/>
    <property type="project" value="TreeGrafter"/>
</dbReference>
<dbReference type="PIRSF" id="PIRSF006487">
    <property type="entry name" value="GcvT"/>
    <property type="match status" value="1"/>
</dbReference>
<dbReference type="Gene3D" id="2.40.30.110">
    <property type="entry name" value="Aminomethyltransferase beta-barrel domains"/>
    <property type="match status" value="1"/>
</dbReference>
<keyword evidence="3 7" id="KW-0032">Aminotransferase</keyword>
<dbReference type="PANTHER" id="PTHR43757:SF2">
    <property type="entry name" value="AMINOMETHYLTRANSFERASE, MITOCHONDRIAL"/>
    <property type="match status" value="1"/>
</dbReference>
<dbReference type="Gene3D" id="3.30.1360.120">
    <property type="entry name" value="Probable tRNA modification gtpase trme, domain 1"/>
    <property type="match status" value="1"/>
</dbReference>
<evidence type="ECO:0000313" key="11">
    <source>
        <dbReference type="EMBL" id="EMS70245.1"/>
    </source>
</evidence>
<dbReference type="GO" id="GO:0008483">
    <property type="term" value="F:transaminase activity"/>
    <property type="evidence" value="ECO:0007669"/>
    <property type="project" value="UniProtKB-KW"/>
</dbReference>
<dbReference type="FunFam" id="2.40.30.110:FF:000003">
    <property type="entry name" value="Aminomethyltransferase"/>
    <property type="match status" value="1"/>
</dbReference>
<dbReference type="Pfam" id="PF01571">
    <property type="entry name" value="GCV_T"/>
    <property type="match status" value="1"/>
</dbReference>
<dbReference type="Gene3D" id="3.30.70.1400">
    <property type="entry name" value="Aminomethyltransferase beta-barrel domains"/>
    <property type="match status" value="1"/>
</dbReference>
<comment type="function">
    <text evidence="7">The glycine cleavage system catalyzes the degradation of glycine.</text>
</comment>
<dbReference type="InterPro" id="IPR029043">
    <property type="entry name" value="GcvT/YgfZ_C"/>
</dbReference>
<comment type="catalytic activity">
    <reaction evidence="6 7">
        <text>N(6)-[(R)-S(8)-aminomethyldihydrolipoyl]-L-lysyl-[protein] + (6S)-5,6,7,8-tetrahydrofolate = N(6)-[(R)-dihydrolipoyl]-L-lysyl-[protein] + (6R)-5,10-methylene-5,6,7,8-tetrahydrofolate + NH4(+)</text>
        <dbReference type="Rhea" id="RHEA:16945"/>
        <dbReference type="Rhea" id="RHEA-COMP:10475"/>
        <dbReference type="Rhea" id="RHEA-COMP:10492"/>
        <dbReference type="ChEBI" id="CHEBI:15636"/>
        <dbReference type="ChEBI" id="CHEBI:28938"/>
        <dbReference type="ChEBI" id="CHEBI:57453"/>
        <dbReference type="ChEBI" id="CHEBI:83100"/>
        <dbReference type="ChEBI" id="CHEBI:83143"/>
        <dbReference type="EC" id="2.1.2.10"/>
    </reaction>
</comment>
<accession>S0FG50</accession>
<sequence>MKRTPLYAAHVKLGGKMIDFGGWELPVQYEGIIEEHQKVRNAAGIFDVSHMGEILVKGPDAEGFLEGLVTNSILKTKENQIVYSPMCYPNGGVVDDLLVYKYSREYYLLVVNASNTLKDFDWLTENKGGQVEIDNVSENFVQLAIQGPKAESILQSLTDTDLSGIRFFHFLPQTLVGGFNAIVSRTGYTGEDGFEVYLEAGSGEALWNRILEAGKEEGLVPVGLGARDTLRFEAALPLYGQEISGEISPLEAGLERFVNLGKDGFIGKEALQEQRDKGLKRKLVGFEMVDRGIPRSHYEVKLNGKTEGFVTTGSYSPTLKSNIGMALINSQYAIEGNEIDIEIRKKCARAKIISLPFYSKKYKK</sequence>
<dbReference type="HAMAP" id="MF_00259">
    <property type="entry name" value="GcvT"/>
    <property type="match status" value="1"/>
</dbReference>
<proteinExistence type="inferred from homology"/>
<name>S0FG50_RUMCE</name>
<evidence type="ECO:0000256" key="4">
    <source>
        <dbReference type="ARBA" id="ARBA00022679"/>
    </source>
</evidence>
<keyword evidence="4 7" id="KW-0808">Transferase</keyword>
<dbReference type="InterPro" id="IPR022903">
    <property type="entry name" value="GcvT_bac"/>
</dbReference>
<comment type="subunit">
    <text evidence="7">The glycine cleavage system is composed of four proteins: P, T, L and H.</text>
</comment>
<evidence type="ECO:0000313" key="12">
    <source>
        <dbReference type="Proteomes" id="UP000014155"/>
    </source>
</evidence>
<reference evidence="11 12" key="1">
    <citation type="journal article" date="2013" name="Genome Announc.">
        <title>Draft Genome Sequence of the Cellulolytic, Mesophilic, Anaerobic Bacterium Clostridium termitidis Strain CT1112 (DSM 5398).</title>
        <authorList>
            <person name="Lal S."/>
            <person name="Ramachandran U."/>
            <person name="Zhang X."/>
            <person name="Munir R."/>
            <person name="Sparling R."/>
            <person name="Levin D.B."/>
        </authorList>
    </citation>
    <scope>NUCLEOTIDE SEQUENCE [LARGE SCALE GENOMIC DNA]</scope>
    <source>
        <strain evidence="11 12">CT1112</strain>
    </source>
</reference>
<dbReference type="NCBIfam" id="TIGR00528">
    <property type="entry name" value="gcvT"/>
    <property type="match status" value="1"/>
</dbReference>